<organism evidence="2 3">
    <name type="scientific">Batillaria attramentaria</name>
    <dbReference type="NCBI Taxonomy" id="370345"/>
    <lineage>
        <taxon>Eukaryota</taxon>
        <taxon>Metazoa</taxon>
        <taxon>Spiralia</taxon>
        <taxon>Lophotrochozoa</taxon>
        <taxon>Mollusca</taxon>
        <taxon>Gastropoda</taxon>
        <taxon>Caenogastropoda</taxon>
        <taxon>Sorbeoconcha</taxon>
        <taxon>Cerithioidea</taxon>
        <taxon>Batillariidae</taxon>
        <taxon>Batillaria</taxon>
    </lineage>
</organism>
<dbReference type="EMBL" id="JACVVK020000673">
    <property type="protein sequence ID" value="KAK7457298.1"/>
    <property type="molecule type" value="Genomic_DNA"/>
</dbReference>
<sequence>MVGGEKGRTRIPDTLSVVYYSRDTELSAAIFNTYATSVTGGCTFGELGCPEQDFKNKLTRTVVSDTLSTHRQNEGLHPSAAAGSGSDYSTSGDWAEDRPKKTDHSECCKSSVRWKRTGLQEDAAHWPGVPHTVVHAEICAKWIETAVEMETAARCVAARDVLAADGRSPGNQESLGGVPDRQD</sequence>
<evidence type="ECO:0000313" key="3">
    <source>
        <dbReference type="Proteomes" id="UP001519460"/>
    </source>
</evidence>
<proteinExistence type="predicted"/>
<dbReference type="AlphaFoldDB" id="A0ABD0J4J3"/>
<evidence type="ECO:0000256" key="1">
    <source>
        <dbReference type="SAM" id="MobiDB-lite"/>
    </source>
</evidence>
<comment type="caution">
    <text evidence="2">The sequence shown here is derived from an EMBL/GenBank/DDBJ whole genome shotgun (WGS) entry which is preliminary data.</text>
</comment>
<reference evidence="2 3" key="1">
    <citation type="journal article" date="2023" name="Sci. Data">
        <title>Genome assembly of the Korean intertidal mud-creeper Batillaria attramentaria.</title>
        <authorList>
            <person name="Patra A.K."/>
            <person name="Ho P.T."/>
            <person name="Jun S."/>
            <person name="Lee S.J."/>
            <person name="Kim Y."/>
            <person name="Won Y.J."/>
        </authorList>
    </citation>
    <scope>NUCLEOTIDE SEQUENCE [LARGE SCALE GENOMIC DNA]</scope>
    <source>
        <strain evidence="2">Wonlab-2016</strain>
    </source>
</reference>
<feature type="region of interest" description="Disordered" evidence="1">
    <location>
        <begin position="68"/>
        <end position="103"/>
    </location>
</feature>
<feature type="region of interest" description="Disordered" evidence="1">
    <location>
        <begin position="164"/>
        <end position="183"/>
    </location>
</feature>
<evidence type="ECO:0000313" key="2">
    <source>
        <dbReference type="EMBL" id="KAK7457298.1"/>
    </source>
</evidence>
<gene>
    <name evidence="2" type="ORF">BaRGS_00039240</name>
</gene>
<keyword evidence="3" id="KW-1185">Reference proteome</keyword>
<accession>A0ABD0J4J3</accession>
<name>A0ABD0J4J3_9CAEN</name>
<dbReference type="Proteomes" id="UP001519460">
    <property type="component" value="Unassembled WGS sequence"/>
</dbReference>
<protein>
    <submittedName>
        <fullName evidence="2">Uncharacterized protein</fullName>
    </submittedName>
</protein>